<dbReference type="CDD" id="cd06261">
    <property type="entry name" value="TM_PBP2"/>
    <property type="match status" value="1"/>
</dbReference>
<evidence type="ECO:0000256" key="3">
    <source>
        <dbReference type="ARBA" id="ARBA00022448"/>
    </source>
</evidence>
<dbReference type="RefSeq" id="WP_013656612.1">
    <property type="nucleotide sequence ID" value="NC_015275.1"/>
</dbReference>
<evidence type="ECO:0000256" key="5">
    <source>
        <dbReference type="ARBA" id="ARBA00022692"/>
    </source>
</evidence>
<dbReference type="AlphaFoldDB" id="F2JKR1"/>
<keyword evidence="4" id="KW-1003">Cell membrane</keyword>
<keyword evidence="7 8" id="KW-0472">Membrane</keyword>
<comment type="similarity">
    <text evidence="2">Belongs to the binding-protein-dependent transport system permease family. CysTW subfamily.</text>
</comment>
<keyword evidence="6 8" id="KW-1133">Transmembrane helix</keyword>
<dbReference type="PANTHER" id="PTHR30450">
    <property type="entry name" value="ABC TRANSPORTER PERMEASE"/>
    <property type="match status" value="1"/>
</dbReference>
<keyword evidence="5 8" id="KW-0812">Transmembrane</keyword>
<evidence type="ECO:0000256" key="1">
    <source>
        <dbReference type="ARBA" id="ARBA00004651"/>
    </source>
</evidence>
<protein>
    <submittedName>
        <fullName evidence="10">ABC-type transporter, integral membrane subunit</fullName>
    </submittedName>
</protein>
<sequence>MWDVEMIKTITIGIFETLYMTLFSTLLAYMIGLPLGIALVVTEKGNLLPSKWLNSILNVIVNITRSVPFLILLIFIQPFTRWVVGTTIGSTATVVPLVVAAAPFIGRMVESSIKELDHGIIEAALSMGATPFQIIWKVMLPETKPSLWIGASITATTILGYSAMAGFTSGGGLGDVAIRYGVHRYQTEVMLVTVILLIIIVQCIQGIGMKIAKKQDKRK</sequence>
<dbReference type="GO" id="GO:0005886">
    <property type="term" value="C:plasma membrane"/>
    <property type="evidence" value="ECO:0007669"/>
    <property type="project" value="UniProtKB-SubCell"/>
</dbReference>
<dbReference type="STRING" id="642492.Clole_1589"/>
<dbReference type="GO" id="GO:0048473">
    <property type="term" value="P:D-methionine transmembrane transport"/>
    <property type="evidence" value="ECO:0007669"/>
    <property type="project" value="TreeGrafter"/>
</dbReference>
<dbReference type="Pfam" id="PF00528">
    <property type="entry name" value="BPD_transp_1"/>
    <property type="match status" value="1"/>
</dbReference>
<feature type="transmembrane region" description="Helical" evidence="8">
    <location>
        <begin position="20"/>
        <end position="41"/>
    </location>
</feature>
<accession>F2JKR1</accession>
<dbReference type="InterPro" id="IPR035906">
    <property type="entry name" value="MetI-like_sf"/>
</dbReference>
<feature type="domain" description="ABC transmembrane type-1" evidence="9">
    <location>
        <begin position="14"/>
        <end position="208"/>
    </location>
</feature>
<dbReference type="PROSITE" id="PS50928">
    <property type="entry name" value="ABC_TM1"/>
    <property type="match status" value="1"/>
</dbReference>
<dbReference type="KEGG" id="cle:Clole_1589"/>
<feature type="transmembrane region" description="Helical" evidence="8">
    <location>
        <begin position="53"/>
        <end position="76"/>
    </location>
</feature>
<dbReference type="FunFam" id="1.10.3720.10:FF:000002">
    <property type="entry name" value="D-methionine ABC transporter permease MetI"/>
    <property type="match status" value="1"/>
</dbReference>
<evidence type="ECO:0000256" key="4">
    <source>
        <dbReference type="ARBA" id="ARBA00022475"/>
    </source>
</evidence>
<evidence type="ECO:0000256" key="8">
    <source>
        <dbReference type="RuleBase" id="RU363032"/>
    </source>
</evidence>
<evidence type="ECO:0000259" key="9">
    <source>
        <dbReference type="PROSITE" id="PS50928"/>
    </source>
</evidence>
<dbReference type="HOGENOM" id="CLU_077375_0_1_9"/>
<feature type="transmembrane region" description="Helical" evidence="8">
    <location>
        <begin position="189"/>
        <end position="209"/>
    </location>
</feature>
<evidence type="ECO:0000256" key="6">
    <source>
        <dbReference type="ARBA" id="ARBA00022989"/>
    </source>
</evidence>
<dbReference type="NCBIfam" id="NF008049">
    <property type="entry name" value="PRK10782.1"/>
    <property type="match status" value="1"/>
</dbReference>
<feature type="transmembrane region" description="Helical" evidence="8">
    <location>
        <begin position="82"/>
        <end position="105"/>
    </location>
</feature>
<dbReference type="EMBL" id="CP002582">
    <property type="protein sequence ID" value="ADZ83314.1"/>
    <property type="molecule type" value="Genomic_DNA"/>
</dbReference>
<gene>
    <name evidence="10" type="ordered locus">Clole_1589</name>
</gene>
<reference evidence="10 11" key="1">
    <citation type="journal article" date="2011" name="J. Bacteriol.">
        <title>Complete genome sequence of the cellulose-degrading bacterium Cellulosilyticum lentocellum.</title>
        <authorList>
            <consortium name="US DOE Joint Genome Institute"/>
            <person name="Miller D.A."/>
            <person name="Suen G."/>
            <person name="Bruce D."/>
            <person name="Copeland A."/>
            <person name="Cheng J.F."/>
            <person name="Detter C."/>
            <person name="Goodwin L.A."/>
            <person name="Han C.S."/>
            <person name="Hauser L.J."/>
            <person name="Land M.L."/>
            <person name="Lapidus A."/>
            <person name="Lucas S."/>
            <person name="Meincke L."/>
            <person name="Pitluck S."/>
            <person name="Tapia R."/>
            <person name="Teshima H."/>
            <person name="Woyke T."/>
            <person name="Fox B.G."/>
            <person name="Angert E.R."/>
            <person name="Currie C.R."/>
        </authorList>
    </citation>
    <scope>NUCLEOTIDE SEQUENCE [LARGE SCALE GENOMIC DNA]</scope>
    <source>
        <strain evidence="11">ATCC 49066 / DSM 5427 / NCIMB 11756 / RHM5</strain>
    </source>
</reference>
<dbReference type="Proteomes" id="UP000008467">
    <property type="component" value="Chromosome"/>
</dbReference>
<comment type="subcellular location">
    <subcellularLocation>
        <location evidence="1 8">Cell membrane</location>
        <topology evidence="1 8">Multi-pass membrane protein</topology>
    </subcellularLocation>
</comment>
<name>F2JKR1_CELLD</name>
<keyword evidence="3 8" id="KW-0813">Transport</keyword>
<evidence type="ECO:0000256" key="7">
    <source>
        <dbReference type="ARBA" id="ARBA00023136"/>
    </source>
</evidence>
<dbReference type="Gene3D" id="1.10.3720.10">
    <property type="entry name" value="MetI-like"/>
    <property type="match status" value="1"/>
</dbReference>
<organism evidence="10 11">
    <name type="scientific">Cellulosilyticum lentocellum (strain ATCC 49066 / DSM 5427 / NCIMB 11756 / RHM5)</name>
    <name type="common">Clostridium lentocellum</name>
    <dbReference type="NCBI Taxonomy" id="642492"/>
    <lineage>
        <taxon>Bacteria</taxon>
        <taxon>Bacillati</taxon>
        <taxon>Bacillota</taxon>
        <taxon>Clostridia</taxon>
        <taxon>Lachnospirales</taxon>
        <taxon>Cellulosilyticaceae</taxon>
        <taxon>Cellulosilyticum</taxon>
    </lineage>
</organism>
<dbReference type="PANTHER" id="PTHR30450:SF1">
    <property type="entry name" value="D-METHIONINE TRANSPORT SYSTEM PERMEASE PROTEIN METI-RELATED"/>
    <property type="match status" value="1"/>
</dbReference>
<dbReference type="SUPFAM" id="SSF161098">
    <property type="entry name" value="MetI-like"/>
    <property type="match status" value="1"/>
</dbReference>
<dbReference type="InterPro" id="IPR051322">
    <property type="entry name" value="AA_ABC_Transporter_Permease"/>
</dbReference>
<evidence type="ECO:0000313" key="11">
    <source>
        <dbReference type="Proteomes" id="UP000008467"/>
    </source>
</evidence>
<evidence type="ECO:0000313" key="10">
    <source>
        <dbReference type="EMBL" id="ADZ83314.1"/>
    </source>
</evidence>
<dbReference type="InterPro" id="IPR000515">
    <property type="entry name" value="MetI-like"/>
</dbReference>
<keyword evidence="11" id="KW-1185">Reference proteome</keyword>
<evidence type="ECO:0000256" key="2">
    <source>
        <dbReference type="ARBA" id="ARBA00007069"/>
    </source>
</evidence>
<dbReference type="eggNOG" id="COG2011">
    <property type="taxonomic scope" value="Bacteria"/>
</dbReference>
<feature type="transmembrane region" description="Helical" evidence="8">
    <location>
        <begin position="147"/>
        <end position="169"/>
    </location>
</feature>
<proteinExistence type="inferred from homology"/>